<dbReference type="Proteomes" id="UP000789366">
    <property type="component" value="Unassembled WGS sequence"/>
</dbReference>
<keyword evidence="2" id="KW-1185">Reference proteome</keyword>
<comment type="caution">
    <text evidence="1">The sequence shown here is derived from an EMBL/GenBank/DDBJ whole genome shotgun (WGS) entry which is preliminary data.</text>
</comment>
<protein>
    <submittedName>
        <fullName evidence="1">13350_t:CDS:1</fullName>
    </submittedName>
</protein>
<gene>
    <name evidence="1" type="ORF">SPELUC_LOCUS11065</name>
</gene>
<sequence length="73" mass="8501">MNKNGSKKERQKGSKIRKIKKGKSKSVSNLLGDKKIKQDRTYPDDAKDFELNIVDLSLRNRVEKEKDRKKALK</sequence>
<organism evidence="1 2">
    <name type="scientific">Cetraspora pellucida</name>
    <dbReference type="NCBI Taxonomy" id="1433469"/>
    <lineage>
        <taxon>Eukaryota</taxon>
        <taxon>Fungi</taxon>
        <taxon>Fungi incertae sedis</taxon>
        <taxon>Mucoromycota</taxon>
        <taxon>Glomeromycotina</taxon>
        <taxon>Glomeromycetes</taxon>
        <taxon>Diversisporales</taxon>
        <taxon>Gigasporaceae</taxon>
        <taxon>Cetraspora</taxon>
    </lineage>
</organism>
<evidence type="ECO:0000313" key="1">
    <source>
        <dbReference type="EMBL" id="CAG8696843.1"/>
    </source>
</evidence>
<evidence type="ECO:0000313" key="2">
    <source>
        <dbReference type="Proteomes" id="UP000789366"/>
    </source>
</evidence>
<reference evidence="1" key="1">
    <citation type="submission" date="2021-06" db="EMBL/GenBank/DDBJ databases">
        <authorList>
            <person name="Kallberg Y."/>
            <person name="Tangrot J."/>
            <person name="Rosling A."/>
        </authorList>
    </citation>
    <scope>NUCLEOTIDE SEQUENCE</scope>
    <source>
        <strain evidence="1">28 12/20/2015</strain>
    </source>
</reference>
<accession>A0ACA9P815</accession>
<proteinExistence type="predicted"/>
<name>A0ACA9P815_9GLOM</name>
<dbReference type="EMBL" id="CAJVPW010022266">
    <property type="protein sequence ID" value="CAG8696843.1"/>
    <property type="molecule type" value="Genomic_DNA"/>
</dbReference>